<sequence>MADKDSKRELSGDDGIELPDAGIQSGHNQKQPALHKKSATADLRDPCSEARRLELRALYQDHEPCASDWHKTPPGHTNRECNRQLWRHRYPPTRQFQDLRSERARRERQAARAPKAAVSADWAPQQVEPAQAVQQLQQEITQLRRSVLVNQEHPEVLQQQQQKEQVAKRARLGNLLPGAAKHQALVATTPSSTAPMPFARGEMPSILVSGSGNLINVTVHQAPVTYWAHPVHL</sequence>
<proteinExistence type="predicted"/>
<gene>
    <name evidence="2" type="ORF">DTER00134_LOCUS7212</name>
</gene>
<name>A0A7S3QSU3_DUNTE</name>
<evidence type="ECO:0000256" key="1">
    <source>
        <dbReference type="SAM" id="MobiDB-lite"/>
    </source>
</evidence>
<protein>
    <submittedName>
        <fullName evidence="2">Uncharacterized protein</fullName>
    </submittedName>
</protein>
<accession>A0A7S3QSU3</accession>
<dbReference type="AlphaFoldDB" id="A0A7S3QSU3"/>
<organism evidence="2">
    <name type="scientific">Dunaliella tertiolecta</name>
    <name type="common">Green alga</name>
    <dbReference type="NCBI Taxonomy" id="3047"/>
    <lineage>
        <taxon>Eukaryota</taxon>
        <taxon>Viridiplantae</taxon>
        <taxon>Chlorophyta</taxon>
        <taxon>core chlorophytes</taxon>
        <taxon>Chlorophyceae</taxon>
        <taxon>CS clade</taxon>
        <taxon>Chlamydomonadales</taxon>
        <taxon>Dunaliellaceae</taxon>
        <taxon>Dunaliella</taxon>
    </lineage>
</organism>
<dbReference type="EMBL" id="HBIP01012672">
    <property type="protein sequence ID" value="CAE0492139.1"/>
    <property type="molecule type" value="Transcribed_RNA"/>
</dbReference>
<reference evidence="2" key="1">
    <citation type="submission" date="2021-01" db="EMBL/GenBank/DDBJ databases">
        <authorList>
            <person name="Corre E."/>
            <person name="Pelletier E."/>
            <person name="Niang G."/>
            <person name="Scheremetjew M."/>
            <person name="Finn R."/>
            <person name="Kale V."/>
            <person name="Holt S."/>
            <person name="Cochrane G."/>
            <person name="Meng A."/>
            <person name="Brown T."/>
            <person name="Cohen L."/>
        </authorList>
    </citation>
    <scope>NUCLEOTIDE SEQUENCE</scope>
    <source>
        <strain evidence="2">CCMP1320</strain>
    </source>
</reference>
<feature type="region of interest" description="Disordered" evidence="1">
    <location>
        <begin position="1"/>
        <end position="45"/>
    </location>
</feature>
<feature type="compositionally biased region" description="Basic and acidic residues" evidence="1">
    <location>
        <begin position="1"/>
        <end position="11"/>
    </location>
</feature>
<evidence type="ECO:0000313" key="2">
    <source>
        <dbReference type="EMBL" id="CAE0492139.1"/>
    </source>
</evidence>